<proteinExistence type="predicted"/>
<accession>A0A3A1USJ5</accession>
<keyword evidence="4" id="KW-1185">Reference proteome</keyword>
<dbReference type="InterPro" id="IPR006976">
    <property type="entry name" value="VanZ-like"/>
</dbReference>
<evidence type="ECO:0000313" key="3">
    <source>
        <dbReference type="EMBL" id="RIX51205.1"/>
    </source>
</evidence>
<keyword evidence="1" id="KW-0812">Transmembrane</keyword>
<dbReference type="Pfam" id="PF04892">
    <property type="entry name" value="VanZ"/>
    <property type="match status" value="1"/>
</dbReference>
<feature type="transmembrane region" description="Helical" evidence="1">
    <location>
        <begin position="49"/>
        <end position="72"/>
    </location>
</feature>
<protein>
    <submittedName>
        <fullName evidence="3">VanZ family protein</fullName>
    </submittedName>
</protein>
<feature type="transmembrane region" description="Helical" evidence="1">
    <location>
        <begin position="150"/>
        <end position="171"/>
    </location>
</feature>
<dbReference type="AlphaFoldDB" id="A0A3A1USJ5"/>
<name>A0A3A1USJ5_9BACL</name>
<feature type="transmembrane region" description="Helical" evidence="1">
    <location>
        <begin position="14"/>
        <end position="37"/>
    </location>
</feature>
<evidence type="ECO:0000256" key="1">
    <source>
        <dbReference type="SAM" id="Phobius"/>
    </source>
</evidence>
<dbReference type="RefSeq" id="WP_119600938.1">
    <property type="nucleotide sequence ID" value="NZ_QXQA01000011.1"/>
</dbReference>
<dbReference type="EMBL" id="QXQA01000011">
    <property type="protein sequence ID" value="RIX51205.1"/>
    <property type="molecule type" value="Genomic_DNA"/>
</dbReference>
<comment type="caution">
    <text evidence="3">The sequence shown here is derived from an EMBL/GenBank/DDBJ whole genome shotgun (WGS) entry which is preliminary data.</text>
</comment>
<evidence type="ECO:0000313" key="4">
    <source>
        <dbReference type="Proteomes" id="UP000266482"/>
    </source>
</evidence>
<keyword evidence="1" id="KW-0472">Membrane</keyword>
<feature type="transmembrane region" description="Helical" evidence="1">
    <location>
        <begin position="92"/>
        <end position="110"/>
    </location>
</feature>
<keyword evidence="1" id="KW-1133">Transmembrane helix</keyword>
<feature type="transmembrane region" description="Helical" evidence="1">
    <location>
        <begin position="117"/>
        <end position="138"/>
    </location>
</feature>
<dbReference type="Proteomes" id="UP000266482">
    <property type="component" value="Unassembled WGS sequence"/>
</dbReference>
<reference evidence="3 4" key="1">
    <citation type="submission" date="2018-09" db="EMBL/GenBank/DDBJ databases">
        <title>Paenibacillus aracenensis nov. sp. isolated from a cave in southern Spain.</title>
        <authorList>
            <person name="Jurado V."/>
            <person name="Gutierrez-Patricio S."/>
            <person name="Gonzalez-Pimentel J.L."/>
            <person name="Miller A.Z."/>
            <person name="Laiz L."/>
            <person name="Saiz-Jimenez C."/>
        </authorList>
    </citation>
    <scope>NUCLEOTIDE SEQUENCE [LARGE SCALE GENOMIC DNA]</scope>
    <source>
        <strain evidence="3 4">DSM 22867</strain>
    </source>
</reference>
<organism evidence="3 4">
    <name type="scientific">Paenibacillus nanensis</name>
    <dbReference type="NCBI Taxonomy" id="393251"/>
    <lineage>
        <taxon>Bacteria</taxon>
        <taxon>Bacillati</taxon>
        <taxon>Bacillota</taxon>
        <taxon>Bacilli</taxon>
        <taxon>Bacillales</taxon>
        <taxon>Paenibacillaceae</taxon>
        <taxon>Paenibacillus</taxon>
    </lineage>
</organism>
<gene>
    <name evidence="3" type="ORF">D3P08_17155</name>
</gene>
<feature type="domain" description="VanZ-like" evidence="2">
    <location>
        <begin position="53"/>
        <end position="162"/>
    </location>
</feature>
<evidence type="ECO:0000259" key="2">
    <source>
        <dbReference type="Pfam" id="PF04892"/>
    </source>
</evidence>
<dbReference type="OrthoDB" id="4822551at2"/>
<sequence>MDQLIQYWRIYNGYLPFLITTVVCLSIAFLILFVYRLKNGNPIGARNKSLLEFGICFFLFLIGFITLCPTHLHERYIFDSTLKTGLLFRGDIESMINAALFFPLAFFLMLRFKARSFFLFVVATLCLSAMIETLQYYLPLGRVSAVNDVILNGFGAVIGWAAGAIIARRIGQRRLVEARSR</sequence>